<reference evidence="1 2" key="1">
    <citation type="journal article" date="2006" name="J. Bacteriol.">
        <title>Complete genome sequence of the dehalorespiring bacterium Desulfitobacterium hafniense Y51 and comparison with Dehalococcoides ethenogenes 195.</title>
        <authorList>
            <person name="Nonaka H."/>
            <person name="Keresztes G."/>
            <person name="Shinoda Y."/>
            <person name="Ikenaga Y."/>
            <person name="Abe M."/>
            <person name="Naito K."/>
            <person name="Inatomi K."/>
            <person name="Furukawa K."/>
            <person name="Inui M."/>
            <person name="Yukawa H."/>
        </authorList>
    </citation>
    <scope>NUCLEOTIDE SEQUENCE [LARGE SCALE GENOMIC DNA]</scope>
    <source>
        <strain evidence="1 2">Y51</strain>
    </source>
</reference>
<sequence length="102" mass="12120">MYAVLHFLSEARYFKFGAPQRRCSKQHRICLSKQHGMNYKMLLFTFHNTCSASLATTIIYRGTHSFYQPTHYDNSIITYRFLINEGLDFTNFQNLPRFIEPL</sequence>
<dbReference type="EMBL" id="AP008230">
    <property type="protein sequence ID" value="BAE86158.1"/>
    <property type="molecule type" value="Genomic_DNA"/>
</dbReference>
<proteinExistence type="predicted"/>
<protein>
    <submittedName>
        <fullName evidence="1">Uncharacterized protein</fullName>
    </submittedName>
</protein>
<dbReference type="Proteomes" id="UP000001946">
    <property type="component" value="Chromosome"/>
</dbReference>
<name>Q24P84_DESHY</name>
<keyword evidence="2" id="KW-1185">Reference proteome</keyword>
<dbReference type="KEGG" id="dsy:DSY4369"/>
<organism evidence="1 2">
    <name type="scientific">Desulfitobacterium hafniense (strain Y51)</name>
    <dbReference type="NCBI Taxonomy" id="138119"/>
    <lineage>
        <taxon>Bacteria</taxon>
        <taxon>Bacillati</taxon>
        <taxon>Bacillota</taxon>
        <taxon>Clostridia</taxon>
        <taxon>Eubacteriales</taxon>
        <taxon>Desulfitobacteriaceae</taxon>
        <taxon>Desulfitobacterium</taxon>
    </lineage>
</organism>
<accession>Q24P84</accession>
<gene>
    <name evidence="1" type="ordered locus">DSY4369</name>
</gene>
<evidence type="ECO:0000313" key="2">
    <source>
        <dbReference type="Proteomes" id="UP000001946"/>
    </source>
</evidence>
<dbReference type="HOGENOM" id="CLU_2272840_0_0_9"/>
<dbReference type="AlphaFoldDB" id="Q24P84"/>
<evidence type="ECO:0000313" key="1">
    <source>
        <dbReference type="EMBL" id="BAE86158.1"/>
    </source>
</evidence>